<organism evidence="1 2">
    <name type="scientific">Coniosporium uncinatum</name>
    <dbReference type="NCBI Taxonomy" id="93489"/>
    <lineage>
        <taxon>Eukaryota</taxon>
        <taxon>Fungi</taxon>
        <taxon>Dikarya</taxon>
        <taxon>Ascomycota</taxon>
        <taxon>Pezizomycotina</taxon>
        <taxon>Dothideomycetes</taxon>
        <taxon>Dothideomycetes incertae sedis</taxon>
        <taxon>Coniosporium</taxon>
    </lineage>
</organism>
<evidence type="ECO:0000313" key="1">
    <source>
        <dbReference type="EMBL" id="KAK3063965.1"/>
    </source>
</evidence>
<protein>
    <submittedName>
        <fullName evidence="1">Uncharacterized protein</fullName>
    </submittedName>
</protein>
<gene>
    <name evidence="1" type="ORF">LTS18_011326</name>
</gene>
<reference evidence="1" key="1">
    <citation type="submission" date="2024-09" db="EMBL/GenBank/DDBJ databases">
        <title>Black Yeasts Isolated from many extreme environments.</title>
        <authorList>
            <person name="Coleine C."/>
            <person name="Stajich J.E."/>
            <person name="Selbmann L."/>
        </authorList>
    </citation>
    <scope>NUCLEOTIDE SEQUENCE</scope>
    <source>
        <strain evidence="1">CCFEE 5737</strain>
    </source>
</reference>
<feature type="non-terminal residue" evidence="1">
    <location>
        <position position="121"/>
    </location>
</feature>
<comment type="caution">
    <text evidence="1">The sequence shown here is derived from an EMBL/GenBank/DDBJ whole genome shotgun (WGS) entry which is preliminary data.</text>
</comment>
<dbReference type="Proteomes" id="UP001186974">
    <property type="component" value="Unassembled WGS sequence"/>
</dbReference>
<dbReference type="EMBL" id="JAWDJW010006660">
    <property type="protein sequence ID" value="KAK3063965.1"/>
    <property type="molecule type" value="Genomic_DNA"/>
</dbReference>
<name>A0ACC3D9L3_9PEZI</name>
<sequence length="121" mass="13687">MAQSKRTKKFEKTKLKGTLERRKEVAKIKQKKQLSDKKKARRAKDNEKAAELEDGPVSKKAKTSNGETNGTPFEDMTVDDFFQGGFEVPELPKTKSKKMNGKAAESKSGKRKRSEAEEEDH</sequence>
<proteinExistence type="predicted"/>
<accession>A0ACC3D9L3</accession>
<keyword evidence="2" id="KW-1185">Reference proteome</keyword>
<evidence type="ECO:0000313" key="2">
    <source>
        <dbReference type="Proteomes" id="UP001186974"/>
    </source>
</evidence>